<feature type="signal peptide" evidence="2">
    <location>
        <begin position="1"/>
        <end position="27"/>
    </location>
</feature>
<comment type="caution">
    <text evidence="3">The sequence shown here is derived from an EMBL/GenBank/DDBJ whole genome shotgun (WGS) entry which is preliminary data.</text>
</comment>
<proteinExistence type="predicted"/>
<evidence type="ECO:0000313" key="4">
    <source>
        <dbReference type="Proteomes" id="UP000309215"/>
    </source>
</evidence>
<feature type="chain" id="PRO_5020602656" description="Secreted protein" evidence="2">
    <location>
        <begin position="28"/>
        <end position="203"/>
    </location>
</feature>
<reference evidence="3 4" key="1">
    <citation type="submission" date="2019-04" db="EMBL/GenBank/DDBJ databases">
        <authorList>
            <person name="Li Y."/>
            <person name="Wang J."/>
        </authorList>
    </citation>
    <scope>NUCLEOTIDE SEQUENCE [LARGE SCALE GENOMIC DNA]</scope>
    <source>
        <strain evidence="3 4">DSM 14668</strain>
    </source>
</reference>
<accession>A0A4U1JFX7</accession>
<protein>
    <recommendedName>
        <fullName evidence="5">Secreted protein</fullName>
    </recommendedName>
</protein>
<evidence type="ECO:0000256" key="2">
    <source>
        <dbReference type="SAM" id="SignalP"/>
    </source>
</evidence>
<dbReference type="EMBL" id="SSMQ01000007">
    <property type="protein sequence ID" value="TKD10165.1"/>
    <property type="molecule type" value="Genomic_DNA"/>
</dbReference>
<gene>
    <name evidence="3" type="ORF">E8A74_09110</name>
</gene>
<feature type="compositionally biased region" description="Acidic residues" evidence="1">
    <location>
        <begin position="47"/>
        <end position="57"/>
    </location>
</feature>
<name>A0A4U1JFX7_9BACT</name>
<organism evidence="3 4">
    <name type="scientific">Polyangium fumosum</name>
    <dbReference type="NCBI Taxonomy" id="889272"/>
    <lineage>
        <taxon>Bacteria</taxon>
        <taxon>Pseudomonadati</taxon>
        <taxon>Myxococcota</taxon>
        <taxon>Polyangia</taxon>
        <taxon>Polyangiales</taxon>
        <taxon>Polyangiaceae</taxon>
        <taxon>Polyangium</taxon>
    </lineage>
</organism>
<dbReference type="AlphaFoldDB" id="A0A4U1JFX7"/>
<evidence type="ECO:0008006" key="5">
    <source>
        <dbReference type="Google" id="ProtNLM"/>
    </source>
</evidence>
<sequence length="203" mass="21481">MKTKKGTTGFVALAFAGGALFAGWASAEDAPVAQEAPFGSVAALEDAGADDADDGGDAEVGPAAPPKQTLAISADKSPRPKDSDWDVLGVERSFSPGSSANGCRLQNIREWVRIRCGGSTAQIAMLGGHHEEVSIKLDPVGSDEFVPFPEGGEIVFPVRTGDRRVFEWLGVEFGYKGMTSASTFLIISESWMPWDEGPTIYAR</sequence>
<dbReference type="OrthoDB" id="5513022at2"/>
<keyword evidence="2" id="KW-0732">Signal</keyword>
<evidence type="ECO:0000256" key="1">
    <source>
        <dbReference type="SAM" id="MobiDB-lite"/>
    </source>
</evidence>
<dbReference type="Proteomes" id="UP000309215">
    <property type="component" value="Unassembled WGS sequence"/>
</dbReference>
<feature type="region of interest" description="Disordered" evidence="1">
    <location>
        <begin position="41"/>
        <end position="84"/>
    </location>
</feature>
<keyword evidence="4" id="KW-1185">Reference proteome</keyword>
<dbReference type="RefSeq" id="WP_136928565.1">
    <property type="nucleotide sequence ID" value="NZ_SSMQ01000007.1"/>
</dbReference>
<evidence type="ECO:0000313" key="3">
    <source>
        <dbReference type="EMBL" id="TKD10165.1"/>
    </source>
</evidence>